<evidence type="ECO:0008006" key="6">
    <source>
        <dbReference type="Google" id="ProtNLM"/>
    </source>
</evidence>
<evidence type="ECO:0000313" key="4">
    <source>
        <dbReference type="EMBL" id="MBY5630862.1"/>
    </source>
</evidence>
<gene>
    <name evidence="4" type="ORF">HFO42_22545</name>
</gene>
<dbReference type="InterPro" id="IPR016035">
    <property type="entry name" value="Acyl_Trfase/lysoPLipase"/>
</dbReference>
<evidence type="ECO:0000313" key="5">
    <source>
        <dbReference type="Proteomes" id="UP000825699"/>
    </source>
</evidence>
<evidence type="ECO:0000256" key="1">
    <source>
        <dbReference type="ARBA" id="ARBA00023098"/>
    </source>
</evidence>
<sequence>MLKSDPQRETLTRLIDFDLLGGGMIPLIVTAVDIETGEEEAFDSRRGSLTLDHIMASTAFPVAFPPVTIGDRTFFDPGIVANLPLLTLFSKEPQEEVLCICLDLFPQRGQVPTSLDETGRRATDVLFGSQSRRALKELKTLLGGARDGPPITVIHVAYGIQSEEVGLKTFDFSRRSHDMRWEAGRQAALRLLDAIENPPVRRQRLDIWRQTPEGLLQYWDL</sequence>
<dbReference type="EMBL" id="JAAXEP010000012">
    <property type="protein sequence ID" value="MBY5630862.1"/>
    <property type="molecule type" value="Genomic_DNA"/>
</dbReference>
<accession>A0AAJ1EGE9</accession>
<dbReference type="Pfam" id="PF01734">
    <property type="entry name" value="Patatin"/>
    <property type="match status" value="1"/>
</dbReference>
<dbReference type="SUPFAM" id="SSF52151">
    <property type="entry name" value="FabD/lysophospholipase-like"/>
    <property type="match status" value="1"/>
</dbReference>
<dbReference type="RefSeq" id="WP_222260413.1">
    <property type="nucleotide sequence ID" value="NZ_JAAXEB010000005.1"/>
</dbReference>
<evidence type="ECO:0000259" key="3">
    <source>
        <dbReference type="Pfam" id="PF12536"/>
    </source>
</evidence>
<evidence type="ECO:0000259" key="2">
    <source>
        <dbReference type="Pfam" id="PF01734"/>
    </source>
</evidence>
<proteinExistence type="predicted"/>
<keyword evidence="1" id="KW-0443">Lipid metabolism</keyword>
<comment type="caution">
    <text evidence="4">The sequence shown here is derived from an EMBL/GenBank/DDBJ whole genome shotgun (WGS) entry which is preliminary data.</text>
</comment>
<organism evidence="4 5">
    <name type="scientific">Rhizobium leguminosarum</name>
    <dbReference type="NCBI Taxonomy" id="384"/>
    <lineage>
        <taxon>Bacteria</taxon>
        <taxon>Pseudomonadati</taxon>
        <taxon>Pseudomonadota</taxon>
        <taxon>Alphaproteobacteria</taxon>
        <taxon>Hyphomicrobiales</taxon>
        <taxon>Rhizobiaceae</taxon>
        <taxon>Rhizobium/Agrobacterium group</taxon>
        <taxon>Rhizobium</taxon>
    </lineage>
</organism>
<feature type="domain" description="PNPLA" evidence="2">
    <location>
        <begin position="28"/>
        <end position="88"/>
    </location>
</feature>
<dbReference type="Pfam" id="PF12536">
    <property type="entry name" value="DUF3734"/>
    <property type="match status" value="1"/>
</dbReference>
<reference evidence="4" key="1">
    <citation type="submission" date="2020-04" db="EMBL/GenBank/DDBJ databases">
        <title>Global-level population genomics supports evidence of horizontal gene transfer on evolution of Rhizobia in Lentils.</title>
        <authorList>
            <person name="Gai Y."/>
            <person name="Cook D."/>
            <person name="Riely B."/>
        </authorList>
    </citation>
    <scope>NUCLEOTIDE SEQUENCE</scope>
    <source>
        <strain evidence="4">Derici101B</strain>
    </source>
</reference>
<dbReference type="AlphaFoldDB" id="A0AAJ1EGE9"/>
<dbReference type="Proteomes" id="UP000825699">
    <property type="component" value="Unassembled WGS sequence"/>
</dbReference>
<dbReference type="Gene3D" id="3.40.1090.10">
    <property type="entry name" value="Cytosolic phospholipase A2 catalytic domain"/>
    <property type="match status" value="1"/>
</dbReference>
<feature type="domain" description="DUF3734" evidence="3">
    <location>
        <begin position="142"/>
        <end position="194"/>
    </location>
</feature>
<protein>
    <recommendedName>
        <fullName evidence="6">PNPLA domain-containing protein</fullName>
    </recommendedName>
</protein>
<name>A0AAJ1EGE9_RHILE</name>
<dbReference type="InterPro" id="IPR002641">
    <property type="entry name" value="PNPLA_dom"/>
</dbReference>
<dbReference type="GO" id="GO:0006629">
    <property type="term" value="P:lipid metabolic process"/>
    <property type="evidence" value="ECO:0007669"/>
    <property type="project" value="UniProtKB-KW"/>
</dbReference>
<dbReference type="InterPro" id="IPR021095">
    <property type="entry name" value="DUF3734"/>
</dbReference>